<feature type="transmembrane region" description="Helical" evidence="8">
    <location>
        <begin position="254"/>
        <end position="274"/>
    </location>
</feature>
<evidence type="ECO:0000313" key="9">
    <source>
        <dbReference type="EMBL" id="TDG73016.1"/>
    </source>
</evidence>
<evidence type="ECO:0000256" key="7">
    <source>
        <dbReference type="ARBA" id="ARBA00023136"/>
    </source>
</evidence>
<evidence type="ECO:0000256" key="3">
    <source>
        <dbReference type="ARBA" id="ARBA00022597"/>
    </source>
</evidence>
<comment type="subcellular location">
    <subcellularLocation>
        <location evidence="1">Cell membrane</location>
        <topology evidence="1">Multi-pass membrane protein</topology>
    </subcellularLocation>
</comment>
<dbReference type="Proteomes" id="UP000295257">
    <property type="component" value="Unassembled WGS sequence"/>
</dbReference>
<feature type="transmembrane region" description="Helical" evidence="8">
    <location>
        <begin position="170"/>
        <end position="190"/>
    </location>
</feature>
<reference evidence="9 10" key="1">
    <citation type="journal article" date="2019" name="Appl. Microbiol. Biotechnol.">
        <title>Uncovering carbohydrate metabolism through a genotype-phenotype association study of 56 lactic acid bacteria genomes.</title>
        <authorList>
            <person name="Buron-Moles G."/>
            <person name="Chailyan A."/>
            <person name="Dolejs I."/>
            <person name="Forster J."/>
            <person name="Miks M.H."/>
        </authorList>
    </citation>
    <scope>NUCLEOTIDE SEQUENCE [LARGE SCALE GENOMIC DNA]</scope>
    <source>
        <strain evidence="9 10">ATCC 29644</strain>
    </source>
</reference>
<dbReference type="SUPFAM" id="SSF103473">
    <property type="entry name" value="MFS general substrate transporter"/>
    <property type="match status" value="1"/>
</dbReference>
<dbReference type="Gene3D" id="1.20.1250.20">
    <property type="entry name" value="MFS general substrate transporter like domains"/>
    <property type="match status" value="2"/>
</dbReference>
<feature type="transmembrane region" description="Helical" evidence="8">
    <location>
        <begin position="294"/>
        <end position="317"/>
    </location>
</feature>
<evidence type="ECO:0000256" key="8">
    <source>
        <dbReference type="SAM" id="Phobius"/>
    </source>
</evidence>
<dbReference type="CDD" id="cd17332">
    <property type="entry name" value="MFS_MelB_like"/>
    <property type="match status" value="1"/>
</dbReference>
<keyword evidence="3" id="KW-0762">Sugar transport</keyword>
<dbReference type="InterPro" id="IPR001927">
    <property type="entry name" value="Na/Gal_symport"/>
</dbReference>
<gene>
    <name evidence="9" type="ORF">C5L30_000403</name>
</gene>
<feature type="transmembrane region" description="Helical" evidence="8">
    <location>
        <begin position="404"/>
        <end position="421"/>
    </location>
</feature>
<dbReference type="InterPro" id="IPR039672">
    <property type="entry name" value="MFS_2"/>
</dbReference>
<dbReference type="PANTHER" id="PTHR11328">
    <property type="entry name" value="MAJOR FACILITATOR SUPERFAMILY DOMAIN-CONTAINING PROTEIN"/>
    <property type="match status" value="1"/>
</dbReference>
<dbReference type="Pfam" id="PF13347">
    <property type="entry name" value="MFS_2"/>
    <property type="match status" value="1"/>
</dbReference>
<dbReference type="GO" id="GO:0005886">
    <property type="term" value="C:plasma membrane"/>
    <property type="evidence" value="ECO:0007669"/>
    <property type="project" value="UniProtKB-SubCell"/>
</dbReference>
<keyword evidence="6 8" id="KW-1133">Transmembrane helix</keyword>
<keyword evidence="4 8" id="KW-0812">Transmembrane</keyword>
<dbReference type="PANTHER" id="PTHR11328:SF43">
    <property type="entry name" value="SULFOQUINOVOSE IMPORTER-RELATED"/>
    <property type="match status" value="1"/>
</dbReference>
<keyword evidence="5" id="KW-0769">Symport</keyword>
<dbReference type="GO" id="GO:0008643">
    <property type="term" value="P:carbohydrate transport"/>
    <property type="evidence" value="ECO:0007669"/>
    <property type="project" value="InterPro"/>
</dbReference>
<comment type="caution">
    <text evidence="9">The sequence shown here is derived from an EMBL/GenBank/DDBJ whole genome shotgun (WGS) entry which is preliminary data.</text>
</comment>
<evidence type="ECO:0008006" key="11">
    <source>
        <dbReference type="Google" id="ProtNLM"/>
    </source>
</evidence>
<dbReference type="GO" id="GO:0015293">
    <property type="term" value="F:symporter activity"/>
    <property type="evidence" value="ECO:0007669"/>
    <property type="project" value="UniProtKB-KW"/>
</dbReference>
<organism evidence="9 10">
    <name type="scientific">Companilactobacillus farciminis</name>
    <dbReference type="NCBI Taxonomy" id="1612"/>
    <lineage>
        <taxon>Bacteria</taxon>
        <taxon>Bacillati</taxon>
        <taxon>Bacillota</taxon>
        <taxon>Bacilli</taxon>
        <taxon>Lactobacillales</taxon>
        <taxon>Lactobacillaceae</taxon>
        <taxon>Companilactobacillus</taxon>
    </lineage>
</organism>
<proteinExistence type="predicted"/>
<keyword evidence="2" id="KW-1003">Cell membrane</keyword>
<evidence type="ECO:0000256" key="4">
    <source>
        <dbReference type="ARBA" id="ARBA00022692"/>
    </source>
</evidence>
<dbReference type="InterPro" id="IPR018043">
    <property type="entry name" value="Na/Gal_symport_CS"/>
</dbReference>
<evidence type="ECO:0000256" key="2">
    <source>
        <dbReference type="ARBA" id="ARBA00022475"/>
    </source>
</evidence>
<dbReference type="GO" id="GO:0006814">
    <property type="term" value="P:sodium ion transport"/>
    <property type="evidence" value="ECO:0007669"/>
    <property type="project" value="InterPro"/>
</dbReference>
<evidence type="ECO:0000256" key="6">
    <source>
        <dbReference type="ARBA" id="ARBA00022989"/>
    </source>
</evidence>
<feature type="transmembrane region" description="Helical" evidence="8">
    <location>
        <begin position="324"/>
        <end position="343"/>
    </location>
</feature>
<feature type="transmembrane region" description="Helical" evidence="8">
    <location>
        <begin position="99"/>
        <end position="118"/>
    </location>
</feature>
<dbReference type="PROSITE" id="PS00872">
    <property type="entry name" value="NA_GALACTOSIDE_SYMP"/>
    <property type="match status" value="1"/>
</dbReference>
<evidence type="ECO:0000313" key="10">
    <source>
        <dbReference type="Proteomes" id="UP000295257"/>
    </source>
</evidence>
<evidence type="ECO:0000256" key="5">
    <source>
        <dbReference type="ARBA" id="ARBA00022847"/>
    </source>
</evidence>
<name>A0A4R5NFZ0_9LACO</name>
<feature type="transmembrane region" description="Helical" evidence="8">
    <location>
        <begin position="433"/>
        <end position="457"/>
    </location>
</feature>
<dbReference type="NCBIfam" id="TIGR00792">
    <property type="entry name" value="gph"/>
    <property type="match status" value="1"/>
</dbReference>
<keyword evidence="10" id="KW-1185">Reference proteome</keyword>
<protein>
    <recommendedName>
        <fullName evidence="11">MFS transporter</fullName>
    </recommendedName>
</protein>
<feature type="transmembrane region" description="Helical" evidence="8">
    <location>
        <begin position="130"/>
        <end position="149"/>
    </location>
</feature>
<dbReference type="InterPro" id="IPR036259">
    <property type="entry name" value="MFS_trans_sf"/>
</dbReference>
<accession>A0A4R5NFZ0</accession>
<feature type="transmembrane region" description="Helical" evidence="8">
    <location>
        <begin position="196"/>
        <end position="219"/>
    </location>
</feature>
<dbReference type="AlphaFoldDB" id="A0A4R5NFZ0"/>
<keyword evidence="7 8" id="KW-0472">Membrane</keyword>
<dbReference type="EMBL" id="PUFN01000012">
    <property type="protein sequence ID" value="TDG73016.1"/>
    <property type="molecule type" value="Genomic_DNA"/>
</dbReference>
<sequence>MNPSLEDKDKTVEMTSFPKVLTFREKLGYAAGDLGNGFLFEMGQLYLLKYMTDVLGLPAVSAGGVFLVAKIWDAFADIGVGTIIDHRKKIGPRGRFRPFMLWAALPLGLLLIANFTVPDFTLKMQEVWCYITYILFGTVYSVSNIAYGSMQPTMTKNNIERSQLASWRTVGSNIGTLVSTVAFMPIVLLMPSPHMGYSTAAIIFAIGGITCQLFCYSSIKERYEDEKQRQKDFAEQSKESTSEFKEIIKSYGSVFKNGPLLILCLANLFSFSAFNVKQAVQFYFAQYALHNITIISYMAFFTMGSATLAAVCIPWLTKTIGKKSTFIIGCVIWAISDGIGYFVTGDAVVYTIITTISYFGYGLTSGLNWALISDVVEFGEWKTHVRSEGIVYSSYTYFRKLSQAAAGLVPGIVLSAVGYVPNHVQTAQAIAGIRGLVFIYPVVMAILTTILMFFYPLTEDKYTQIMNDLERRHIED</sequence>
<feature type="transmembrane region" description="Helical" evidence="8">
    <location>
        <begin position="349"/>
        <end position="372"/>
    </location>
</feature>
<keyword evidence="5" id="KW-0813">Transport</keyword>
<evidence type="ECO:0000256" key="1">
    <source>
        <dbReference type="ARBA" id="ARBA00004651"/>
    </source>
</evidence>